<protein>
    <submittedName>
        <fullName evidence="2">Uncharacterized protein</fullName>
    </submittedName>
</protein>
<sequence length="112" mass="11648">MLTMAMPIIPVIMYMDVPPLPTEYISTMAPAPRPIGRYVMTEPKSAVAGSPRTGGSASSTWPSGIGGPSARGERLATTVLNVLSSLLQFQACAVSGSPRVERRQEAVGACAA</sequence>
<accession>A0A918CRB6</accession>
<gene>
    <name evidence="2" type="ORF">GCM10011578_029840</name>
</gene>
<comment type="caution">
    <text evidence="2">The sequence shown here is derived from an EMBL/GenBank/DDBJ whole genome shotgun (WGS) entry which is preliminary data.</text>
</comment>
<reference evidence="2" key="1">
    <citation type="journal article" date="2014" name="Int. J. Syst. Evol. Microbiol.">
        <title>Complete genome sequence of Corynebacterium casei LMG S-19264T (=DSM 44701T), isolated from a smear-ripened cheese.</title>
        <authorList>
            <consortium name="US DOE Joint Genome Institute (JGI-PGF)"/>
            <person name="Walter F."/>
            <person name="Albersmeier A."/>
            <person name="Kalinowski J."/>
            <person name="Ruckert C."/>
        </authorList>
    </citation>
    <scope>NUCLEOTIDE SEQUENCE</scope>
    <source>
        <strain evidence="2">CGMCC 4.7110</strain>
    </source>
</reference>
<evidence type="ECO:0000313" key="2">
    <source>
        <dbReference type="EMBL" id="GGN05924.1"/>
    </source>
</evidence>
<dbReference type="AlphaFoldDB" id="A0A918CRB6"/>
<dbReference type="EMBL" id="BMML01000006">
    <property type="protein sequence ID" value="GGN05924.1"/>
    <property type="molecule type" value="Genomic_DNA"/>
</dbReference>
<dbReference type="Proteomes" id="UP000653411">
    <property type="component" value="Unassembled WGS sequence"/>
</dbReference>
<feature type="compositionally biased region" description="Polar residues" evidence="1">
    <location>
        <begin position="53"/>
        <end position="62"/>
    </location>
</feature>
<feature type="region of interest" description="Disordered" evidence="1">
    <location>
        <begin position="45"/>
        <end position="69"/>
    </location>
</feature>
<organism evidence="2 3">
    <name type="scientific">Streptomyces fuscichromogenes</name>
    <dbReference type="NCBI Taxonomy" id="1324013"/>
    <lineage>
        <taxon>Bacteria</taxon>
        <taxon>Bacillati</taxon>
        <taxon>Actinomycetota</taxon>
        <taxon>Actinomycetes</taxon>
        <taxon>Kitasatosporales</taxon>
        <taxon>Streptomycetaceae</taxon>
        <taxon>Streptomyces</taxon>
    </lineage>
</organism>
<keyword evidence="3" id="KW-1185">Reference proteome</keyword>
<name>A0A918CRB6_9ACTN</name>
<reference evidence="2" key="2">
    <citation type="submission" date="2020-09" db="EMBL/GenBank/DDBJ databases">
        <authorList>
            <person name="Sun Q."/>
            <person name="Zhou Y."/>
        </authorList>
    </citation>
    <scope>NUCLEOTIDE SEQUENCE</scope>
    <source>
        <strain evidence="2">CGMCC 4.7110</strain>
    </source>
</reference>
<proteinExistence type="predicted"/>
<evidence type="ECO:0000313" key="3">
    <source>
        <dbReference type="Proteomes" id="UP000653411"/>
    </source>
</evidence>
<evidence type="ECO:0000256" key="1">
    <source>
        <dbReference type="SAM" id="MobiDB-lite"/>
    </source>
</evidence>